<dbReference type="SUPFAM" id="SSF52304">
    <property type="entry name" value="Type II 3-dehydroquinate dehydratase"/>
    <property type="match status" value="1"/>
</dbReference>
<dbReference type="Gene3D" id="3.40.50.9100">
    <property type="entry name" value="Dehydroquinase, class II"/>
    <property type="match status" value="1"/>
</dbReference>
<evidence type="ECO:0000256" key="8">
    <source>
        <dbReference type="ARBA" id="ARBA00023239"/>
    </source>
</evidence>
<feature type="active site" description="Proton donor" evidence="9 10">
    <location>
        <position position="104"/>
    </location>
</feature>
<dbReference type="RefSeq" id="WP_222872693.1">
    <property type="nucleotide sequence ID" value="NZ_CP039704.1"/>
</dbReference>
<evidence type="ECO:0000256" key="12">
    <source>
        <dbReference type="PIRSR" id="PIRSR001399-3"/>
    </source>
</evidence>
<dbReference type="PANTHER" id="PTHR21272:SF3">
    <property type="entry name" value="CATABOLIC 3-DEHYDROQUINASE"/>
    <property type="match status" value="1"/>
</dbReference>
<keyword evidence="14" id="KW-1185">Reference proteome</keyword>
<dbReference type="Pfam" id="PF01220">
    <property type="entry name" value="DHquinase_II"/>
    <property type="match status" value="1"/>
</dbReference>
<dbReference type="GO" id="GO:0008652">
    <property type="term" value="P:amino acid biosynthetic process"/>
    <property type="evidence" value="ECO:0007669"/>
    <property type="project" value="UniProtKB-KW"/>
</dbReference>
<dbReference type="UniPathway" id="UPA00053">
    <property type="reaction ID" value="UER00086"/>
</dbReference>
<dbReference type="AlphaFoldDB" id="A0A4D7C9W4"/>
<dbReference type="InterPro" id="IPR001874">
    <property type="entry name" value="DHquinase_II"/>
</dbReference>
<comment type="pathway">
    <text evidence="3 9">Metabolic intermediate biosynthesis; chorismate biosynthesis; chorismate from D-erythrose 4-phosphate and phosphoenolpyruvate: step 3/7.</text>
</comment>
<dbReference type="CDD" id="cd00466">
    <property type="entry name" value="DHQase_II"/>
    <property type="match status" value="1"/>
</dbReference>
<evidence type="ECO:0000256" key="11">
    <source>
        <dbReference type="PIRSR" id="PIRSR001399-2"/>
    </source>
</evidence>
<evidence type="ECO:0000256" key="3">
    <source>
        <dbReference type="ARBA" id="ARBA00004902"/>
    </source>
</evidence>
<feature type="site" description="Transition state stabilizer" evidence="9 12">
    <location>
        <position position="23"/>
    </location>
</feature>
<feature type="binding site" evidence="9 11">
    <location>
        <position position="115"/>
    </location>
    <ligand>
        <name>substrate</name>
    </ligand>
</feature>
<evidence type="ECO:0000256" key="7">
    <source>
        <dbReference type="ARBA" id="ARBA00023141"/>
    </source>
</evidence>
<proteinExistence type="inferred from homology"/>
<dbReference type="NCBIfam" id="NF003806">
    <property type="entry name" value="PRK05395.1-3"/>
    <property type="match status" value="1"/>
</dbReference>
<feature type="binding site" evidence="9 11">
    <location>
        <position position="78"/>
    </location>
    <ligand>
        <name>substrate</name>
    </ligand>
</feature>
<keyword evidence="7 9" id="KW-0057">Aromatic amino acid biosynthesis</keyword>
<evidence type="ECO:0000256" key="10">
    <source>
        <dbReference type="PIRSR" id="PIRSR001399-1"/>
    </source>
</evidence>
<feature type="active site" description="Proton acceptor" evidence="9 10">
    <location>
        <position position="28"/>
    </location>
</feature>
<dbReference type="NCBIfam" id="TIGR01088">
    <property type="entry name" value="aroQ"/>
    <property type="match status" value="1"/>
</dbReference>
<dbReference type="PIRSF" id="PIRSF001399">
    <property type="entry name" value="DHquinase_II"/>
    <property type="match status" value="1"/>
</dbReference>
<evidence type="ECO:0000256" key="1">
    <source>
        <dbReference type="ARBA" id="ARBA00001864"/>
    </source>
</evidence>
<name>A0A4D7C9W4_9SPHN</name>
<gene>
    <name evidence="9 13" type="primary">aroQ</name>
    <name evidence="13" type="ORF">E6W36_11110</name>
</gene>
<accession>A0A4D7C9W4</accession>
<dbReference type="GO" id="GO:0019631">
    <property type="term" value="P:quinate catabolic process"/>
    <property type="evidence" value="ECO:0007669"/>
    <property type="project" value="TreeGrafter"/>
</dbReference>
<dbReference type="PROSITE" id="PS01029">
    <property type="entry name" value="DEHYDROQUINASE_II"/>
    <property type="match status" value="1"/>
</dbReference>
<sequence>MSTSASRRVLVLNGPNLNLLGQREPAVYGTTTLADISAMLAAAGPLGLRTELRQTNHEGQMIDWLHEARNDTHAVILNPGGWTHTSVALHDAVKAIGTPVIEVHISNPHARESFRHTSFVSPVARGVIVGFGADGYLLALHAASRF</sequence>
<feature type="binding site" evidence="9 11">
    <location>
        <position position="84"/>
    </location>
    <ligand>
        <name>substrate</name>
    </ligand>
</feature>
<protein>
    <recommendedName>
        <fullName evidence="6 9">3-dehydroquinate dehydratase</fullName>
        <shortName evidence="9">3-dehydroquinase</shortName>
        <ecNumber evidence="6 9">4.2.1.10</ecNumber>
    </recommendedName>
    <alternativeName>
        <fullName evidence="9">Type II DHQase</fullName>
    </alternativeName>
</protein>
<feature type="binding site" evidence="9 11">
    <location>
        <begin position="105"/>
        <end position="106"/>
    </location>
    <ligand>
        <name>substrate</name>
    </ligand>
</feature>
<comment type="function">
    <text evidence="2 9">Catalyzes a trans-dehydration via an enolate intermediate.</text>
</comment>
<organism evidence="13 14">
    <name type="scientific">Hankyongella ginsenosidimutans</name>
    <dbReference type="NCBI Taxonomy" id="1763828"/>
    <lineage>
        <taxon>Bacteria</taxon>
        <taxon>Pseudomonadati</taxon>
        <taxon>Pseudomonadota</taxon>
        <taxon>Alphaproteobacteria</taxon>
        <taxon>Sphingomonadales</taxon>
        <taxon>Sphingomonadaceae</taxon>
        <taxon>Hankyongella</taxon>
    </lineage>
</organism>
<keyword evidence="9" id="KW-0028">Amino-acid biosynthesis</keyword>
<reference evidence="14" key="1">
    <citation type="submission" date="2019-04" db="EMBL/GenBank/DDBJ databases">
        <title>Complete genome sequence of Sphingomonas sp. W1-2-3.</title>
        <authorList>
            <person name="Im W.T."/>
        </authorList>
    </citation>
    <scope>NUCLEOTIDE SEQUENCE [LARGE SCALE GENOMIC DNA]</scope>
    <source>
        <strain evidence="14">W1-2-3</strain>
    </source>
</reference>
<dbReference type="EC" id="4.2.1.10" evidence="6 9"/>
<dbReference type="GO" id="GO:0003855">
    <property type="term" value="F:3-dehydroquinate dehydratase activity"/>
    <property type="evidence" value="ECO:0007669"/>
    <property type="project" value="UniProtKB-UniRule"/>
</dbReference>
<evidence type="ECO:0000256" key="5">
    <source>
        <dbReference type="ARBA" id="ARBA00011193"/>
    </source>
</evidence>
<comment type="catalytic activity">
    <reaction evidence="1 9">
        <text>3-dehydroquinate = 3-dehydroshikimate + H2O</text>
        <dbReference type="Rhea" id="RHEA:21096"/>
        <dbReference type="ChEBI" id="CHEBI:15377"/>
        <dbReference type="ChEBI" id="CHEBI:16630"/>
        <dbReference type="ChEBI" id="CHEBI:32364"/>
        <dbReference type="EC" id="4.2.1.10"/>
    </reaction>
</comment>
<dbReference type="Proteomes" id="UP000298714">
    <property type="component" value="Chromosome"/>
</dbReference>
<dbReference type="PANTHER" id="PTHR21272">
    <property type="entry name" value="CATABOLIC 3-DEHYDROQUINASE"/>
    <property type="match status" value="1"/>
</dbReference>
<feature type="binding site" evidence="9 11">
    <location>
        <position position="91"/>
    </location>
    <ligand>
        <name>substrate</name>
    </ligand>
</feature>
<evidence type="ECO:0000313" key="13">
    <source>
        <dbReference type="EMBL" id="QCI79853.1"/>
    </source>
</evidence>
<comment type="similarity">
    <text evidence="4 9">Belongs to the type-II 3-dehydroquinase family.</text>
</comment>
<keyword evidence="8 9" id="KW-0456">Lyase</keyword>
<evidence type="ECO:0000256" key="6">
    <source>
        <dbReference type="ARBA" id="ARBA00012060"/>
    </source>
</evidence>
<dbReference type="HAMAP" id="MF_00169">
    <property type="entry name" value="AroQ"/>
    <property type="match status" value="1"/>
</dbReference>
<dbReference type="EMBL" id="CP039704">
    <property type="protein sequence ID" value="QCI79853.1"/>
    <property type="molecule type" value="Genomic_DNA"/>
</dbReference>
<dbReference type="GO" id="GO:0009073">
    <property type="term" value="P:aromatic amino acid family biosynthetic process"/>
    <property type="evidence" value="ECO:0007669"/>
    <property type="project" value="UniProtKB-KW"/>
</dbReference>
<dbReference type="GO" id="GO:0009423">
    <property type="term" value="P:chorismate biosynthetic process"/>
    <property type="evidence" value="ECO:0007669"/>
    <property type="project" value="UniProtKB-UniRule"/>
</dbReference>
<comment type="subunit">
    <text evidence="5 9">Homododecamer.</text>
</comment>
<dbReference type="NCBIfam" id="NF003805">
    <property type="entry name" value="PRK05395.1-2"/>
    <property type="match status" value="1"/>
</dbReference>
<dbReference type="NCBIfam" id="NF003807">
    <property type="entry name" value="PRK05395.1-4"/>
    <property type="match status" value="1"/>
</dbReference>
<dbReference type="InterPro" id="IPR036441">
    <property type="entry name" value="DHquinase_II_sf"/>
</dbReference>
<evidence type="ECO:0000256" key="4">
    <source>
        <dbReference type="ARBA" id="ARBA00011037"/>
    </source>
</evidence>
<evidence type="ECO:0000256" key="2">
    <source>
        <dbReference type="ARBA" id="ARBA00003924"/>
    </source>
</evidence>
<evidence type="ECO:0000256" key="9">
    <source>
        <dbReference type="HAMAP-Rule" id="MF_00169"/>
    </source>
</evidence>
<dbReference type="InterPro" id="IPR018509">
    <property type="entry name" value="DHquinase_II_CS"/>
</dbReference>
<evidence type="ECO:0000313" key="14">
    <source>
        <dbReference type="Proteomes" id="UP000298714"/>
    </source>
</evidence>
<dbReference type="KEGG" id="hgn:E6W36_11110"/>